<feature type="transmembrane region" description="Helical" evidence="1">
    <location>
        <begin position="12"/>
        <end position="36"/>
    </location>
</feature>
<keyword evidence="1" id="KW-1133">Transmembrane helix</keyword>
<feature type="transmembrane region" description="Helical" evidence="1">
    <location>
        <begin position="77"/>
        <end position="94"/>
    </location>
</feature>
<keyword evidence="1" id="KW-0812">Transmembrane</keyword>
<dbReference type="AlphaFoldDB" id="A0A5C8LQ42"/>
<protein>
    <submittedName>
        <fullName evidence="2">Uncharacterized protein</fullName>
    </submittedName>
</protein>
<keyword evidence="3" id="KW-1185">Reference proteome</keyword>
<dbReference type="OrthoDB" id="9939179at2"/>
<name>A0A5C8LQ42_9GAMM</name>
<proteinExistence type="predicted"/>
<reference evidence="2 3" key="1">
    <citation type="submission" date="2019-08" db="EMBL/GenBank/DDBJ databases">
        <title>Draft genome analysis of Rheinheimera tangshanensis isolated from the roots of fresh rice plants (Oryza sativa).</title>
        <authorList>
            <person name="Yu Q."/>
            <person name="Qi Y."/>
            <person name="Zhang H."/>
            <person name="Pu J."/>
        </authorList>
    </citation>
    <scope>NUCLEOTIDE SEQUENCE [LARGE SCALE GENOMIC DNA]</scope>
    <source>
        <strain evidence="2 3">JA3-B52</strain>
    </source>
</reference>
<evidence type="ECO:0000256" key="1">
    <source>
        <dbReference type="SAM" id="Phobius"/>
    </source>
</evidence>
<evidence type="ECO:0000313" key="3">
    <source>
        <dbReference type="Proteomes" id="UP000321814"/>
    </source>
</evidence>
<sequence length="95" mass="11296">MRWLSRNRYLLLNGFVLVPLGLYMMMMWLAFASGFAREKNPLAIIIPPLLALHIIVFLVCWLFAIRRFRKLGNYGKWDLIPIWYFCLATLIMFLV</sequence>
<dbReference type="RefSeq" id="WP_053425153.1">
    <property type="nucleotide sequence ID" value="NZ_BAAAGC010000006.1"/>
</dbReference>
<organism evidence="2 3">
    <name type="scientific">Rheinheimera tangshanensis</name>
    <dbReference type="NCBI Taxonomy" id="400153"/>
    <lineage>
        <taxon>Bacteria</taxon>
        <taxon>Pseudomonadati</taxon>
        <taxon>Pseudomonadota</taxon>
        <taxon>Gammaproteobacteria</taxon>
        <taxon>Chromatiales</taxon>
        <taxon>Chromatiaceae</taxon>
        <taxon>Rheinheimera</taxon>
    </lineage>
</organism>
<evidence type="ECO:0000313" key="2">
    <source>
        <dbReference type="EMBL" id="TXK77682.1"/>
    </source>
</evidence>
<gene>
    <name evidence="2" type="ORF">FU839_17960</name>
</gene>
<feature type="transmembrane region" description="Helical" evidence="1">
    <location>
        <begin position="42"/>
        <end position="65"/>
    </location>
</feature>
<comment type="caution">
    <text evidence="2">The sequence shown here is derived from an EMBL/GenBank/DDBJ whole genome shotgun (WGS) entry which is preliminary data.</text>
</comment>
<keyword evidence="1" id="KW-0472">Membrane</keyword>
<dbReference type="Proteomes" id="UP000321814">
    <property type="component" value="Unassembled WGS sequence"/>
</dbReference>
<dbReference type="EMBL" id="VRLR01000018">
    <property type="protein sequence ID" value="TXK77682.1"/>
    <property type="molecule type" value="Genomic_DNA"/>
</dbReference>
<accession>A0A5C8LQ42</accession>